<feature type="domain" description="CopG-like ribbon-helix-helix" evidence="1">
    <location>
        <begin position="15"/>
        <end position="56"/>
    </location>
</feature>
<dbReference type="Gene3D" id="1.10.1220.10">
    <property type="entry name" value="Met repressor-like"/>
    <property type="match status" value="1"/>
</dbReference>
<evidence type="ECO:0000259" key="1">
    <source>
        <dbReference type="Pfam" id="PF07878"/>
    </source>
</evidence>
<reference evidence="2 3" key="1">
    <citation type="submission" date="2022-04" db="EMBL/GenBank/DDBJ databases">
        <title>Positive selection, recombination, and allopatry shape intraspecific diversity of widespread and dominant cyanobacteria.</title>
        <authorList>
            <person name="Wei J."/>
            <person name="Shu W."/>
            <person name="Hu C."/>
        </authorList>
    </citation>
    <scope>NUCLEOTIDE SEQUENCE [LARGE SCALE GENOMIC DNA]</scope>
    <source>
        <strain evidence="2 3">AS-A4</strain>
    </source>
</reference>
<proteinExistence type="predicted"/>
<accession>A0ABV0KRB2</accession>
<keyword evidence="3" id="KW-1185">Reference proteome</keyword>
<gene>
    <name evidence="2" type="ORF">NDI38_24405</name>
</gene>
<organism evidence="2 3">
    <name type="scientific">Stenomitos frigidus AS-A4</name>
    <dbReference type="NCBI Taxonomy" id="2933935"/>
    <lineage>
        <taxon>Bacteria</taxon>
        <taxon>Bacillati</taxon>
        <taxon>Cyanobacteriota</taxon>
        <taxon>Cyanophyceae</taxon>
        <taxon>Leptolyngbyales</taxon>
        <taxon>Leptolyngbyaceae</taxon>
        <taxon>Stenomitos</taxon>
    </lineage>
</organism>
<dbReference type="InterPro" id="IPR012869">
    <property type="entry name" value="RHH_5"/>
</dbReference>
<dbReference type="Pfam" id="PF07878">
    <property type="entry name" value="RHH_5"/>
    <property type="match status" value="1"/>
</dbReference>
<dbReference type="EMBL" id="JAMPLM010000037">
    <property type="protein sequence ID" value="MEP1061546.1"/>
    <property type="molecule type" value="Genomic_DNA"/>
</dbReference>
<dbReference type="Proteomes" id="UP001476950">
    <property type="component" value="Unassembled WGS sequence"/>
</dbReference>
<protein>
    <recommendedName>
        <fullName evidence="1">CopG-like ribbon-helix-helix domain-containing protein</fullName>
    </recommendedName>
</protein>
<evidence type="ECO:0000313" key="3">
    <source>
        <dbReference type="Proteomes" id="UP001476950"/>
    </source>
</evidence>
<comment type="caution">
    <text evidence="2">The sequence shown here is derived from an EMBL/GenBank/DDBJ whole genome shotgun (WGS) entry which is preliminary data.</text>
</comment>
<dbReference type="InterPro" id="IPR013321">
    <property type="entry name" value="Arc_rbn_hlx_hlx"/>
</dbReference>
<dbReference type="SUPFAM" id="SSF47598">
    <property type="entry name" value="Ribbon-helix-helix"/>
    <property type="match status" value="1"/>
</dbReference>
<dbReference type="RefSeq" id="WP_190447184.1">
    <property type="nucleotide sequence ID" value="NZ_JAMPLM010000037.1"/>
</dbReference>
<dbReference type="InterPro" id="IPR010985">
    <property type="entry name" value="Ribbon_hlx_hlx"/>
</dbReference>
<sequence>MWDDPMELQEMADNERLSVLIPSDLKQEFETLCKVERRSMSAQVVLLIERAVEEAKRQGQIPSEQQTGKN</sequence>
<name>A0ABV0KRB2_9CYAN</name>
<evidence type="ECO:0000313" key="2">
    <source>
        <dbReference type="EMBL" id="MEP1061546.1"/>
    </source>
</evidence>